<evidence type="ECO:0000256" key="1">
    <source>
        <dbReference type="ARBA" id="ARBA00022491"/>
    </source>
</evidence>
<dbReference type="PROSITE" id="PS51186">
    <property type="entry name" value="GNAT"/>
    <property type="match status" value="1"/>
</dbReference>
<dbReference type="InterPro" id="IPR000182">
    <property type="entry name" value="GNAT_dom"/>
</dbReference>
<dbReference type="CDD" id="cd04301">
    <property type="entry name" value="NAT_SF"/>
    <property type="match status" value="1"/>
</dbReference>
<evidence type="ECO:0000256" key="4">
    <source>
        <dbReference type="ARBA" id="ARBA00023315"/>
    </source>
</evidence>
<dbReference type="EMBL" id="JAENQP010000011">
    <property type="protein sequence ID" value="MBO3359943.1"/>
    <property type="molecule type" value="Genomic_DNA"/>
</dbReference>
<evidence type="ECO:0000313" key="9">
    <source>
        <dbReference type="Proteomes" id="UP000481454"/>
    </source>
</evidence>
<dbReference type="RefSeq" id="WP_003458500.1">
    <property type="nucleotide sequence ID" value="NZ_CABPRN010000008.1"/>
</dbReference>
<organism evidence="8 9">
    <name type="scientific">Clostridium perfringens</name>
    <dbReference type="NCBI Taxonomy" id="1502"/>
    <lineage>
        <taxon>Bacteria</taxon>
        <taxon>Bacillati</taxon>
        <taxon>Bacillota</taxon>
        <taxon>Clostridia</taxon>
        <taxon>Eubacteriales</taxon>
        <taxon>Clostridiaceae</taxon>
        <taxon>Clostridium</taxon>
    </lineage>
</organism>
<dbReference type="Gene3D" id="3.40.630.30">
    <property type="match status" value="1"/>
</dbReference>
<protein>
    <submittedName>
        <fullName evidence="8">GNAT family N-acetyltransferase</fullName>
    </submittedName>
</protein>
<dbReference type="EMBL" id="JAALLZ010000001">
    <property type="protein sequence ID" value="NGU29396.1"/>
    <property type="molecule type" value="Genomic_DNA"/>
</dbReference>
<dbReference type="AlphaFoldDB" id="A0AAP2FBE7"/>
<reference evidence="8 9" key="1">
    <citation type="submission" date="2020-02" db="EMBL/GenBank/DDBJ databases">
        <title>Genomic Insights into the Phylogeny and Genetic Plasticity of the Human and Animal Enteric Pathogen Clostridium perfringens.</title>
        <authorList>
            <person name="Feng Y."/>
            <person name="Hu Y."/>
        </authorList>
    </citation>
    <scope>NUCLEOTIDE SEQUENCE [LARGE SCALE GENOMIC DNA]</scope>
    <source>
        <strain evidence="8 9">CP-40</strain>
    </source>
</reference>
<dbReference type="PANTHER" id="PTHR36449">
    <property type="entry name" value="ACETYLTRANSFERASE-RELATED"/>
    <property type="match status" value="1"/>
</dbReference>
<gene>
    <name evidence="8" type="ORF">G6Z34_04590</name>
    <name evidence="7" type="ORF">JJB47_14290</name>
</gene>
<evidence type="ECO:0000256" key="5">
    <source>
        <dbReference type="ARBA" id="ARBA00049880"/>
    </source>
</evidence>
<dbReference type="Proteomes" id="UP000668068">
    <property type="component" value="Unassembled WGS sequence"/>
</dbReference>
<evidence type="ECO:0000256" key="2">
    <source>
        <dbReference type="ARBA" id="ARBA00022649"/>
    </source>
</evidence>
<keyword evidence="4" id="KW-0012">Acyltransferase</keyword>
<feature type="domain" description="N-acetyltransferase" evidence="6">
    <location>
        <begin position="68"/>
        <end position="220"/>
    </location>
</feature>
<accession>A0AAP2FBE7</accession>
<evidence type="ECO:0000256" key="3">
    <source>
        <dbReference type="ARBA" id="ARBA00022679"/>
    </source>
</evidence>
<dbReference type="Proteomes" id="UP000481454">
    <property type="component" value="Unassembled WGS sequence"/>
</dbReference>
<keyword evidence="1" id="KW-0678">Repressor</keyword>
<evidence type="ECO:0000313" key="7">
    <source>
        <dbReference type="EMBL" id="MBO3359943.1"/>
    </source>
</evidence>
<comment type="catalytic activity">
    <reaction evidence="5">
        <text>glycyl-tRNA(Gly) + acetyl-CoA = N-acetylglycyl-tRNA(Gly) + CoA + H(+)</text>
        <dbReference type="Rhea" id="RHEA:81867"/>
        <dbReference type="Rhea" id="RHEA-COMP:9683"/>
        <dbReference type="Rhea" id="RHEA-COMP:19766"/>
        <dbReference type="ChEBI" id="CHEBI:15378"/>
        <dbReference type="ChEBI" id="CHEBI:57287"/>
        <dbReference type="ChEBI" id="CHEBI:57288"/>
        <dbReference type="ChEBI" id="CHEBI:78522"/>
        <dbReference type="ChEBI" id="CHEBI:232036"/>
    </reaction>
</comment>
<comment type="caution">
    <text evidence="8">The sequence shown here is derived from an EMBL/GenBank/DDBJ whole genome shotgun (WGS) entry which is preliminary data.</text>
</comment>
<dbReference type="InterPro" id="IPR016181">
    <property type="entry name" value="Acyl_CoA_acyltransferase"/>
</dbReference>
<evidence type="ECO:0000313" key="8">
    <source>
        <dbReference type="EMBL" id="NGU29396.1"/>
    </source>
</evidence>
<keyword evidence="2" id="KW-1277">Toxin-antitoxin system</keyword>
<keyword evidence="3" id="KW-0808">Transferase</keyword>
<name>A0AAP2FBE7_CLOPF</name>
<reference evidence="7" key="2">
    <citation type="submission" date="2020-12" db="EMBL/GenBank/DDBJ databases">
        <title>Comparative genomics of Clostridium perfringens reveals patterns of host-associated phylogenetic clades and virulence factors.</title>
        <authorList>
            <person name="Smith A.H."/>
            <person name="Geier R."/>
        </authorList>
    </citation>
    <scope>NUCLEOTIDE SEQUENCE</scope>
    <source>
        <strain evidence="7">CHD30677R</strain>
    </source>
</reference>
<evidence type="ECO:0000259" key="6">
    <source>
        <dbReference type="PROSITE" id="PS51186"/>
    </source>
</evidence>
<dbReference type="SUPFAM" id="SSF55729">
    <property type="entry name" value="Acyl-CoA N-acyltransferases (Nat)"/>
    <property type="match status" value="1"/>
</dbReference>
<sequence length="228" mass="26874">MQEDSKDIDIIKEDETPLEELKNVDIITANEDDSNAINIIKLEEVHREHIKKFTCLNENEEFEGFKSKKIRKFKRYSREIDKFFQEEALVEQSKFLNTTHLFFVDCKLVGFISLCADSIRLNIDERNNEEVPYLNIPAIKIARLAIDAEYQRQGYGKLLMNFAVKTAFELRNSLGVKFLTVDCYEHRKKYYEEVFGFKENGVQRENRQPDSPLSLRLNIDEYLSNLDI</sequence>
<dbReference type="Pfam" id="PF00583">
    <property type="entry name" value="Acetyltransf_1"/>
    <property type="match status" value="1"/>
</dbReference>
<proteinExistence type="predicted"/>
<dbReference type="GO" id="GO:0016747">
    <property type="term" value="F:acyltransferase activity, transferring groups other than amino-acyl groups"/>
    <property type="evidence" value="ECO:0007669"/>
    <property type="project" value="InterPro"/>
</dbReference>
<dbReference type="PANTHER" id="PTHR36449:SF1">
    <property type="entry name" value="ACETYLTRANSFERASE"/>
    <property type="match status" value="1"/>
</dbReference>